<evidence type="ECO:0000256" key="5">
    <source>
        <dbReference type="ARBA" id="ARBA00022827"/>
    </source>
</evidence>
<evidence type="ECO:0000256" key="1">
    <source>
        <dbReference type="ARBA" id="ARBA00001974"/>
    </source>
</evidence>
<dbReference type="FunFam" id="3.20.20.220:FF:000002">
    <property type="entry name" value="Methylenetetrahydrofolate reductase"/>
    <property type="match status" value="1"/>
</dbReference>
<dbReference type="Gene3D" id="3.20.20.220">
    <property type="match status" value="1"/>
</dbReference>
<dbReference type="InterPro" id="IPR053806">
    <property type="entry name" value="MTHFR_C"/>
</dbReference>
<dbReference type="OMA" id="GLMPINS"/>
<dbReference type="GO" id="GO:0004489">
    <property type="term" value="F:methylenetetrahydrofolate reductase [NAD(P)H] activity"/>
    <property type="evidence" value="ECO:0007669"/>
    <property type="project" value="InterPro"/>
</dbReference>
<dbReference type="KEGG" id="bbrx:BRETT_001890"/>
<reference evidence="10" key="1">
    <citation type="submission" date="2020-10" db="EMBL/GenBank/DDBJ databases">
        <authorList>
            <person name="Palmer J.M."/>
        </authorList>
    </citation>
    <scope>NUCLEOTIDE SEQUENCE</scope>
    <source>
        <strain evidence="10">UCD 2041</strain>
    </source>
</reference>
<keyword evidence="4" id="KW-0285">Flavoprotein</keyword>
<feature type="domain" description="MTHFR SAM-binding regulatory" evidence="9">
    <location>
        <begin position="379"/>
        <end position="648"/>
    </location>
</feature>
<dbReference type="PANTHER" id="PTHR45754">
    <property type="entry name" value="METHYLENETETRAHYDROFOLATE REDUCTASE"/>
    <property type="match status" value="1"/>
</dbReference>
<dbReference type="PANTHER" id="PTHR45754:SF1">
    <property type="entry name" value="METHYLENETETRAHYDROFOLATE REDUCTASE 1"/>
    <property type="match status" value="1"/>
</dbReference>
<dbReference type="Pfam" id="PF21895">
    <property type="entry name" value="MTHFR_C"/>
    <property type="match status" value="1"/>
</dbReference>
<evidence type="ECO:0000256" key="8">
    <source>
        <dbReference type="RuleBase" id="RU004254"/>
    </source>
</evidence>
<evidence type="ECO:0000259" key="9">
    <source>
        <dbReference type="Pfam" id="PF21895"/>
    </source>
</evidence>
<dbReference type="GO" id="GO:0071949">
    <property type="term" value="F:FAD binding"/>
    <property type="evidence" value="ECO:0007669"/>
    <property type="project" value="TreeGrafter"/>
</dbReference>
<dbReference type="AlphaFoldDB" id="A0A8H6EPW7"/>
<comment type="cofactor">
    <cofactor evidence="1">
        <name>FAD</name>
        <dbReference type="ChEBI" id="CHEBI:57692"/>
    </cofactor>
</comment>
<evidence type="ECO:0000256" key="7">
    <source>
        <dbReference type="ARBA" id="ARBA00023002"/>
    </source>
</evidence>
<evidence type="ECO:0000256" key="6">
    <source>
        <dbReference type="ARBA" id="ARBA00022857"/>
    </source>
</evidence>
<dbReference type="SUPFAM" id="SSF51730">
    <property type="entry name" value="FAD-linked oxidoreductase"/>
    <property type="match status" value="1"/>
</dbReference>
<dbReference type="InterPro" id="IPR004621">
    <property type="entry name" value="Fadh2_euk"/>
</dbReference>
<protein>
    <recommendedName>
        <fullName evidence="9">MTHFR SAM-binding regulatory domain-containing protein</fullName>
    </recommendedName>
</protein>
<evidence type="ECO:0000256" key="3">
    <source>
        <dbReference type="ARBA" id="ARBA00006743"/>
    </source>
</evidence>
<name>A0A8H6EPW7_DEKBR</name>
<dbReference type="Pfam" id="PF02219">
    <property type="entry name" value="MTHFR"/>
    <property type="match status" value="1"/>
</dbReference>
<gene>
    <name evidence="10" type="ORF">BRETT_001890</name>
</gene>
<dbReference type="InterPro" id="IPR029041">
    <property type="entry name" value="FAD-linked_oxidoreductase-like"/>
</dbReference>
<comment type="pathway">
    <text evidence="2 8">One-carbon metabolism; tetrahydrofolate interconversion.</text>
</comment>
<dbReference type="CDD" id="cd00537">
    <property type="entry name" value="MTHFR"/>
    <property type="match status" value="1"/>
</dbReference>
<dbReference type="RefSeq" id="XP_041135312.1">
    <property type="nucleotide sequence ID" value="XM_041280429.1"/>
</dbReference>
<proteinExistence type="inferred from homology"/>
<dbReference type="GO" id="GO:0009086">
    <property type="term" value="P:methionine biosynthetic process"/>
    <property type="evidence" value="ECO:0007669"/>
    <property type="project" value="TreeGrafter"/>
</dbReference>
<evidence type="ECO:0000256" key="2">
    <source>
        <dbReference type="ARBA" id="ARBA00004777"/>
    </source>
</evidence>
<evidence type="ECO:0000256" key="4">
    <source>
        <dbReference type="ARBA" id="ARBA00022630"/>
    </source>
</evidence>
<dbReference type="GeneID" id="64573814"/>
<dbReference type="GO" id="GO:0035999">
    <property type="term" value="P:tetrahydrofolate interconversion"/>
    <property type="evidence" value="ECO:0007669"/>
    <property type="project" value="UniProtKB-UniPathway"/>
</dbReference>
<comment type="similarity">
    <text evidence="3">Belongs to the methylenetetrahydrofolate reductase family.</text>
</comment>
<reference evidence="10" key="2">
    <citation type="journal article" name="BMC Genomics">
        <title>New genome assemblies reveal patterns of domestication and adaptation across Brettanomyces (Dekkera) species.</title>
        <authorList>
            <person name="Roach M.J."/>
            <person name="Borneman A.R."/>
        </authorList>
    </citation>
    <scope>NUCLEOTIDE SEQUENCE</scope>
    <source>
        <strain evidence="10">UCD 2041</strain>
    </source>
</reference>
<keyword evidence="7" id="KW-0560">Oxidoreductase</keyword>
<keyword evidence="6" id="KW-0521">NADP</keyword>
<dbReference type="OrthoDB" id="16284at2759"/>
<dbReference type="UniPathway" id="UPA00193"/>
<dbReference type="NCBIfam" id="TIGR00677">
    <property type="entry name" value="fadh2_euk"/>
    <property type="match status" value="1"/>
</dbReference>
<dbReference type="EMBL" id="CP063132">
    <property type="protein sequence ID" value="QOU18819.1"/>
    <property type="molecule type" value="Genomic_DNA"/>
</dbReference>
<keyword evidence="5" id="KW-0274">FAD</keyword>
<evidence type="ECO:0000313" key="10">
    <source>
        <dbReference type="EMBL" id="QOU18819.1"/>
    </source>
</evidence>
<dbReference type="Proteomes" id="UP000663131">
    <property type="component" value="Chromosome 4"/>
</dbReference>
<dbReference type="GO" id="GO:0005829">
    <property type="term" value="C:cytosol"/>
    <property type="evidence" value="ECO:0007669"/>
    <property type="project" value="TreeGrafter"/>
</dbReference>
<dbReference type="InterPro" id="IPR003171">
    <property type="entry name" value="Mehydrof_redctse-like"/>
</dbReference>
<sequence>MSMKITDKINALDKDEPFFSFEFFPPKTEHGMRNLYARLGRMSLMGPLFVTVTWGAGGTTAEKSVDLAITCQKELGLTTCLHLTCTNTTKKIIDKALASAKAAGIRNILALRGDPSRTSEVNKLSKEEAPFQYAVDLVKYIREQYGDYFCIGVAGYPEGHADGFYDESQDPHKDMPFLVEKINAGADFVLTQLFFDDRSFINFDALLRSQADLKNKEIPVIPGLMPINSYDVFKRATKLAHATIPDSVLGRFSEEIQCDDDRVKEIGVDIMTEMIEDIHQKTSVHTRGFHFYTLNLEKSIAQIVNRSSLLSQVVDKKERELEECVSDSSDDEIDDNVTTAKRAAYMNRFKQPTNQIIVEDGKHKDSAAKTLASRQIKRRSSSQFQKIMSISSGHGALGKDATWDDHPNGRFGDTRSPAFGSSGYGPYGPSLHVTPEKAFELWGQPETMDDVSSVFVNYLSRKVDAIPWNEMSINPETALIQEPLIILNQHHRFTMSSQPACNCAQSADKIFGWGPAHGYVYQKAYVEMFVSKEDWKKNILPKLKGNPDVSYYVGDSKSYFDSSLKAKDTNCVTWGVFPDRQIVQTTVVNEDSFKAWKDEGFQIWREWMMLYPGNSPSANVLKEVLDGYYLTAIVHHDYPDEDALWDLLVGDTE</sequence>
<evidence type="ECO:0000313" key="11">
    <source>
        <dbReference type="Proteomes" id="UP000663131"/>
    </source>
</evidence>
<organism evidence="10 11">
    <name type="scientific">Dekkera bruxellensis</name>
    <name type="common">Brettanomyces custersii</name>
    <dbReference type="NCBI Taxonomy" id="5007"/>
    <lineage>
        <taxon>Eukaryota</taxon>
        <taxon>Fungi</taxon>
        <taxon>Dikarya</taxon>
        <taxon>Ascomycota</taxon>
        <taxon>Saccharomycotina</taxon>
        <taxon>Pichiomycetes</taxon>
        <taxon>Pichiales</taxon>
        <taxon>Pichiaceae</taxon>
        <taxon>Brettanomyces</taxon>
    </lineage>
</organism>
<accession>A0A8H6EPW7</accession>